<evidence type="ECO:0000313" key="2">
    <source>
        <dbReference type="EMBL" id="CAB3908625.1"/>
    </source>
</evidence>
<reference evidence="2 3" key="1">
    <citation type="submission" date="2020-04" db="EMBL/GenBank/DDBJ databases">
        <authorList>
            <person name="De Canck E."/>
        </authorList>
    </citation>
    <scope>NUCLEOTIDE SEQUENCE [LARGE SCALE GENOMIC DNA]</scope>
    <source>
        <strain evidence="2 3">LMG 26858</strain>
    </source>
</reference>
<protein>
    <recommendedName>
        <fullName evidence="4">DNA polymerase III subunit chi</fullName>
    </recommendedName>
</protein>
<feature type="region of interest" description="Disordered" evidence="1">
    <location>
        <begin position="1"/>
        <end position="32"/>
    </location>
</feature>
<dbReference type="EMBL" id="CADILG010000041">
    <property type="protein sequence ID" value="CAB3908625.1"/>
    <property type="molecule type" value="Genomic_DNA"/>
</dbReference>
<dbReference type="RefSeq" id="WP_175209293.1">
    <property type="nucleotide sequence ID" value="NZ_CADILG010000041.1"/>
</dbReference>
<feature type="compositionally biased region" description="Low complexity" evidence="1">
    <location>
        <begin position="63"/>
        <end position="78"/>
    </location>
</feature>
<name>A0A6S7EEE7_9BURK</name>
<sequence length="128" mass="13432">MPSRPADAGIPTLTQRAEPSLHAPSADDSLDAPLLTELAGEAGPAYDDEAFPLLTEVAGPADTSPTETEAQTAPAAPPDATVLSARLQAEVEQLMREALAEAIDQIQARMDAELPRIVARVLRDVRPG</sequence>
<evidence type="ECO:0008006" key="4">
    <source>
        <dbReference type="Google" id="ProtNLM"/>
    </source>
</evidence>
<dbReference type="Proteomes" id="UP000494117">
    <property type="component" value="Unassembled WGS sequence"/>
</dbReference>
<evidence type="ECO:0000256" key="1">
    <source>
        <dbReference type="SAM" id="MobiDB-lite"/>
    </source>
</evidence>
<accession>A0A6S7EEE7</accession>
<gene>
    <name evidence="2" type="ORF">LMG26858_04616</name>
</gene>
<evidence type="ECO:0000313" key="3">
    <source>
        <dbReference type="Proteomes" id="UP000494117"/>
    </source>
</evidence>
<keyword evidence="3" id="KW-1185">Reference proteome</keyword>
<dbReference type="AlphaFoldDB" id="A0A6S7EEE7"/>
<organism evidence="2 3">
    <name type="scientific">Achromobacter anxifer</name>
    <dbReference type="NCBI Taxonomy" id="1287737"/>
    <lineage>
        <taxon>Bacteria</taxon>
        <taxon>Pseudomonadati</taxon>
        <taxon>Pseudomonadota</taxon>
        <taxon>Betaproteobacteria</taxon>
        <taxon>Burkholderiales</taxon>
        <taxon>Alcaligenaceae</taxon>
        <taxon>Achromobacter</taxon>
    </lineage>
</organism>
<feature type="region of interest" description="Disordered" evidence="1">
    <location>
        <begin position="57"/>
        <end position="78"/>
    </location>
</feature>
<proteinExistence type="predicted"/>